<dbReference type="OrthoDB" id="6746758at2759"/>
<dbReference type="AlphaFoldDB" id="A0A8K0D8T3"/>
<dbReference type="PANTHER" id="PTHR10773:SF19">
    <property type="match status" value="1"/>
</dbReference>
<dbReference type="EMBL" id="VTPC01001551">
    <property type="protein sequence ID" value="KAF2901568.1"/>
    <property type="molecule type" value="Genomic_DNA"/>
</dbReference>
<protein>
    <submittedName>
        <fullName evidence="1">Uncharacterized protein</fullName>
    </submittedName>
</protein>
<name>A0A8K0D8T3_IGNLU</name>
<organism evidence="1 2">
    <name type="scientific">Ignelater luminosus</name>
    <name type="common">Cucubano</name>
    <name type="synonym">Pyrophorus luminosus</name>
    <dbReference type="NCBI Taxonomy" id="2038154"/>
    <lineage>
        <taxon>Eukaryota</taxon>
        <taxon>Metazoa</taxon>
        <taxon>Ecdysozoa</taxon>
        <taxon>Arthropoda</taxon>
        <taxon>Hexapoda</taxon>
        <taxon>Insecta</taxon>
        <taxon>Pterygota</taxon>
        <taxon>Neoptera</taxon>
        <taxon>Endopterygota</taxon>
        <taxon>Coleoptera</taxon>
        <taxon>Polyphaga</taxon>
        <taxon>Elateriformia</taxon>
        <taxon>Elateroidea</taxon>
        <taxon>Elateridae</taxon>
        <taxon>Agrypninae</taxon>
        <taxon>Pyrophorini</taxon>
        <taxon>Ignelater</taxon>
    </lineage>
</organism>
<keyword evidence="2" id="KW-1185">Reference proteome</keyword>
<sequence length="254" mass="29349">MPVIFLSNDITVEEVAVLPNNAESNKTLPVTVSATKPLVDYDNTSSDTVQNDTFSTILICIGFNLLKKDKWPMCEMRKESDFKYSDDEQKLYDEHIINKNVSKTLFSNDQNRSQKDFIIICASFDFQKVLDTPHGDNKLYYSRKYVYFNKTVYESGTREGFCYVWEQSDGNRGCNEIYTIIHKYLQDVDSRGGITDIPLYCDRCARQNRNRAVLSMLYKYLESACNINKTKIVCCFRGILTCRLIPSSQLLKDL</sequence>
<comment type="caution">
    <text evidence="1">The sequence shown here is derived from an EMBL/GenBank/DDBJ whole genome shotgun (WGS) entry which is preliminary data.</text>
</comment>
<dbReference type="PANTHER" id="PTHR10773">
    <property type="entry name" value="DNA-DIRECTED RNA POLYMERASES I, II, AND III SUBUNIT RPABC2"/>
    <property type="match status" value="1"/>
</dbReference>
<gene>
    <name evidence="1" type="ORF">ILUMI_04625</name>
</gene>
<reference evidence="1" key="1">
    <citation type="submission" date="2019-08" db="EMBL/GenBank/DDBJ databases">
        <title>The genome of the North American firefly Photinus pyralis.</title>
        <authorList>
            <consortium name="Photinus pyralis genome working group"/>
            <person name="Fallon T.R."/>
            <person name="Sander Lower S.E."/>
            <person name="Weng J.-K."/>
        </authorList>
    </citation>
    <scope>NUCLEOTIDE SEQUENCE</scope>
    <source>
        <strain evidence="1">TRF0915ILg1</strain>
        <tissue evidence="1">Whole body</tissue>
    </source>
</reference>
<proteinExistence type="predicted"/>
<accession>A0A8K0D8T3</accession>
<evidence type="ECO:0000313" key="2">
    <source>
        <dbReference type="Proteomes" id="UP000801492"/>
    </source>
</evidence>
<dbReference type="Proteomes" id="UP000801492">
    <property type="component" value="Unassembled WGS sequence"/>
</dbReference>
<evidence type="ECO:0000313" key="1">
    <source>
        <dbReference type="EMBL" id="KAF2901568.1"/>
    </source>
</evidence>